<evidence type="ECO:0008006" key="3">
    <source>
        <dbReference type="Google" id="ProtNLM"/>
    </source>
</evidence>
<proteinExistence type="predicted"/>
<reference evidence="1 2" key="1">
    <citation type="submission" date="2019-09" db="EMBL/GenBank/DDBJ databases">
        <title>Nocardioides panacisoli sp. nov., isolated from the soil of a ginseng field.</title>
        <authorList>
            <person name="Cho C."/>
        </authorList>
    </citation>
    <scope>NUCLEOTIDE SEQUENCE [LARGE SCALE GENOMIC DNA]</scope>
    <source>
        <strain evidence="1 2">BN130099</strain>
    </source>
</reference>
<dbReference type="RefSeq" id="WP_149728321.1">
    <property type="nucleotide sequence ID" value="NZ_VUJV01000003.1"/>
</dbReference>
<name>A0A5B1LE24_9ACTN</name>
<reference evidence="1 2" key="2">
    <citation type="submission" date="2019-09" db="EMBL/GenBank/DDBJ databases">
        <authorList>
            <person name="Jin C."/>
        </authorList>
    </citation>
    <scope>NUCLEOTIDE SEQUENCE [LARGE SCALE GENOMIC DNA]</scope>
    <source>
        <strain evidence="1 2">BN130099</strain>
    </source>
</reference>
<protein>
    <recommendedName>
        <fullName evidence="3">DUF559 domain-containing protein</fullName>
    </recommendedName>
</protein>
<organism evidence="1 2">
    <name type="scientific">Nocardioides humilatus</name>
    <dbReference type="NCBI Taxonomy" id="2607660"/>
    <lineage>
        <taxon>Bacteria</taxon>
        <taxon>Bacillati</taxon>
        <taxon>Actinomycetota</taxon>
        <taxon>Actinomycetes</taxon>
        <taxon>Propionibacteriales</taxon>
        <taxon>Nocardioidaceae</taxon>
        <taxon>Nocardioides</taxon>
    </lineage>
</organism>
<sequence length="306" mass="34738">MRDERWRGLAAQQAGLVTRAQLRELGIERWTVNHRIATERWAEPSSTVVATTTGALTRRQLMWLGVLHAGGESLVGDLSAAEVHGLRNWHRDDVVVWTRRGLDVGDEPLPGIRFVETRRPLHLMRNRQSVLPLARLEPAVLRFAAYQRSTRTAEGVLAAVVQQQLTNPAALLDWVDLMQPLRWSKRFKRALGEIAGGAQSTAEIDVRRMCRSFGLAMPVRQTKRRDASGRWRYTDNDWKRPDGRTVVLEVDGAFHMDVDHWEDDLARQRALTTPDRMIVRCTARELRDEPWAVARDLKALGVPAAA</sequence>
<evidence type="ECO:0000313" key="1">
    <source>
        <dbReference type="EMBL" id="KAA1418981.1"/>
    </source>
</evidence>
<dbReference type="EMBL" id="VUJV01000003">
    <property type="protein sequence ID" value="KAA1418981.1"/>
    <property type="molecule type" value="Genomic_DNA"/>
</dbReference>
<keyword evidence="2" id="KW-1185">Reference proteome</keyword>
<gene>
    <name evidence="1" type="ORF">F0U44_10980</name>
</gene>
<accession>A0A5B1LE24</accession>
<comment type="caution">
    <text evidence="1">The sequence shown here is derived from an EMBL/GenBank/DDBJ whole genome shotgun (WGS) entry which is preliminary data.</text>
</comment>
<evidence type="ECO:0000313" key="2">
    <source>
        <dbReference type="Proteomes" id="UP000325003"/>
    </source>
</evidence>
<dbReference type="Proteomes" id="UP000325003">
    <property type="component" value="Unassembled WGS sequence"/>
</dbReference>
<dbReference type="AlphaFoldDB" id="A0A5B1LE24"/>